<keyword evidence="9" id="KW-0998">Cell outer membrane</keyword>
<keyword evidence="5" id="KW-0732">Signal</keyword>
<keyword evidence="6 10" id="KW-0798">TonB box</keyword>
<evidence type="ECO:0000313" key="13">
    <source>
        <dbReference type="EMBL" id="RYC68587.1"/>
    </source>
</evidence>
<keyword evidence="7 10" id="KW-0472">Membrane</keyword>
<evidence type="ECO:0000256" key="3">
    <source>
        <dbReference type="ARBA" id="ARBA00022452"/>
    </source>
</evidence>
<keyword evidence="14" id="KW-1185">Reference proteome</keyword>
<dbReference type="EMBL" id="SBLB01000005">
    <property type="protein sequence ID" value="RYC68587.1"/>
    <property type="molecule type" value="Genomic_DNA"/>
</dbReference>
<dbReference type="GO" id="GO:0044718">
    <property type="term" value="P:siderophore transmembrane transport"/>
    <property type="evidence" value="ECO:0007669"/>
    <property type="project" value="TreeGrafter"/>
</dbReference>
<dbReference type="Pfam" id="PF07715">
    <property type="entry name" value="Plug"/>
    <property type="match status" value="1"/>
</dbReference>
<evidence type="ECO:0000256" key="4">
    <source>
        <dbReference type="ARBA" id="ARBA00022692"/>
    </source>
</evidence>
<evidence type="ECO:0000259" key="11">
    <source>
        <dbReference type="Pfam" id="PF00593"/>
    </source>
</evidence>
<dbReference type="InterPro" id="IPR012910">
    <property type="entry name" value="Plug_dom"/>
</dbReference>
<reference evidence="13 14" key="1">
    <citation type="submission" date="2019-01" db="EMBL/GenBank/DDBJ databases">
        <title>Spirosoma flava sp. nov., a propanil-degrading bacterium isolated from herbicide-contaminated soil.</title>
        <authorList>
            <person name="Zhang L."/>
            <person name="Jiang J.-D."/>
        </authorList>
    </citation>
    <scope>NUCLEOTIDE SEQUENCE [LARGE SCALE GENOMIC DNA]</scope>
    <source>
        <strain evidence="13 14">TY50</strain>
    </source>
</reference>
<keyword evidence="3" id="KW-1134">Transmembrane beta strand</keyword>
<evidence type="ECO:0000256" key="6">
    <source>
        <dbReference type="ARBA" id="ARBA00023077"/>
    </source>
</evidence>
<proteinExistence type="inferred from homology"/>
<evidence type="ECO:0000259" key="12">
    <source>
        <dbReference type="Pfam" id="PF07715"/>
    </source>
</evidence>
<keyword evidence="4" id="KW-0812">Transmembrane</keyword>
<organism evidence="13 14">
    <name type="scientific">Spirosoma sordidisoli</name>
    <dbReference type="NCBI Taxonomy" id="2502893"/>
    <lineage>
        <taxon>Bacteria</taxon>
        <taxon>Pseudomonadati</taxon>
        <taxon>Bacteroidota</taxon>
        <taxon>Cytophagia</taxon>
        <taxon>Cytophagales</taxon>
        <taxon>Cytophagaceae</taxon>
        <taxon>Spirosoma</taxon>
    </lineage>
</organism>
<evidence type="ECO:0000313" key="14">
    <source>
        <dbReference type="Proteomes" id="UP000290407"/>
    </source>
</evidence>
<dbReference type="InterPro" id="IPR037066">
    <property type="entry name" value="Plug_dom_sf"/>
</dbReference>
<keyword evidence="8 13" id="KW-0675">Receptor</keyword>
<comment type="similarity">
    <text evidence="10">Belongs to the TonB-dependent receptor family.</text>
</comment>
<dbReference type="PANTHER" id="PTHR30069">
    <property type="entry name" value="TONB-DEPENDENT OUTER MEMBRANE RECEPTOR"/>
    <property type="match status" value="1"/>
</dbReference>
<comment type="subcellular location">
    <subcellularLocation>
        <location evidence="1">Cell outer membrane</location>
        <topology evidence="1">Multi-pass membrane protein</topology>
    </subcellularLocation>
</comment>
<evidence type="ECO:0000256" key="1">
    <source>
        <dbReference type="ARBA" id="ARBA00004571"/>
    </source>
</evidence>
<evidence type="ECO:0000256" key="10">
    <source>
        <dbReference type="RuleBase" id="RU003357"/>
    </source>
</evidence>
<dbReference type="AlphaFoldDB" id="A0A4Q2UGV6"/>
<dbReference type="Proteomes" id="UP000290407">
    <property type="component" value="Unassembled WGS sequence"/>
</dbReference>
<feature type="domain" description="TonB-dependent receptor plug" evidence="12">
    <location>
        <begin position="50"/>
        <end position="158"/>
    </location>
</feature>
<evidence type="ECO:0000256" key="9">
    <source>
        <dbReference type="ARBA" id="ARBA00023237"/>
    </source>
</evidence>
<name>A0A4Q2UGV6_9BACT</name>
<dbReference type="InterPro" id="IPR036942">
    <property type="entry name" value="Beta-barrel_TonB_sf"/>
</dbReference>
<dbReference type="PANTHER" id="PTHR30069:SF29">
    <property type="entry name" value="HEMOGLOBIN AND HEMOGLOBIN-HAPTOGLOBIN-BINDING PROTEIN 1-RELATED"/>
    <property type="match status" value="1"/>
</dbReference>
<dbReference type="GO" id="GO:0015344">
    <property type="term" value="F:siderophore uptake transmembrane transporter activity"/>
    <property type="evidence" value="ECO:0007669"/>
    <property type="project" value="TreeGrafter"/>
</dbReference>
<gene>
    <name evidence="13" type="ORF">EQG79_19775</name>
</gene>
<dbReference type="InterPro" id="IPR039426">
    <property type="entry name" value="TonB-dep_rcpt-like"/>
</dbReference>
<dbReference type="Gene3D" id="2.170.130.10">
    <property type="entry name" value="TonB-dependent receptor, plug domain"/>
    <property type="match status" value="1"/>
</dbReference>
<dbReference type="SUPFAM" id="SSF56935">
    <property type="entry name" value="Porins"/>
    <property type="match status" value="1"/>
</dbReference>
<feature type="domain" description="TonB-dependent receptor-like beta-barrel" evidence="11">
    <location>
        <begin position="322"/>
        <end position="830"/>
    </location>
</feature>
<dbReference type="InterPro" id="IPR000531">
    <property type="entry name" value="Beta-barrel_TonB"/>
</dbReference>
<evidence type="ECO:0000256" key="5">
    <source>
        <dbReference type="ARBA" id="ARBA00022729"/>
    </source>
</evidence>
<comment type="caution">
    <text evidence="13">The sequence shown here is derived from an EMBL/GenBank/DDBJ whole genome shotgun (WGS) entry which is preliminary data.</text>
</comment>
<dbReference type="Gene3D" id="2.40.170.20">
    <property type="entry name" value="TonB-dependent receptor, beta-barrel domain"/>
    <property type="match status" value="1"/>
</dbReference>
<evidence type="ECO:0000256" key="8">
    <source>
        <dbReference type="ARBA" id="ARBA00023170"/>
    </source>
</evidence>
<keyword evidence="2" id="KW-0813">Transport</keyword>
<evidence type="ECO:0000256" key="2">
    <source>
        <dbReference type="ARBA" id="ARBA00022448"/>
    </source>
</evidence>
<accession>A0A4Q2UGV6</accession>
<dbReference type="Pfam" id="PF00593">
    <property type="entry name" value="TonB_dep_Rec_b-barrel"/>
    <property type="match status" value="1"/>
</dbReference>
<protein>
    <submittedName>
        <fullName evidence="13">TonB-dependent receptor</fullName>
    </submittedName>
</protein>
<evidence type="ECO:0000256" key="7">
    <source>
        <dbReference type="ARBA" id="ARBA00023136"/>
    </source>
</evidence>
<dbReference type="RefSeq" id="WP_129603399.1">
    <property type="nucleotide sequence ID" value="NZ_SBLB01000005.1"/>
</dbReference>
<sequence>MKHLCLLLFFVTSLTRGAVQPDSTIKPVDSLRLVRLDEIVVSASRVSERLMTSPVSIERLDERQIRLSAQPSYFDAIETLKGVQLLTPSLGFKVYNTRGFANSTNVRFVQLVDGMDNQAPHIGAPIANALAPSDLDIERVEIVPGAASALYGMNALNGLAQLITKDPFTSAGLSVSQKTGVNHLSSPLTPARAYSETSFRYARTLGPRLAVRINLTYQRGYDWIARDATDLNPNANLSLGLTGAANPAADAVNSYGNESANRRSLTLNGQRYVIARTGYFEDETTDLRLNNLRGDVGVFWRIRPALTLSYRYKAATLDNVYQRTNRFRLENYRLDQHGVTLESPSVQIRIYHSRENTGDSYNIRSMAENIDRGYKSDNQWFSDFTSQFLASTRAGQPVTDALRAARTTADAGRPQPGSDRFSEQADKLRDINNWDVGAALRVRSWLYHAEGQIEPTKVRWARFREQTGIQLLAGFDYRQYVVFPDGNYFINPDGSDRNLVYYKIGGFIQASRSFFGERLKLSGSLRLDKNRYFDARLNPRLSAVYSLQAQHTLRASYQSGYRFPSLFEAFSNVNSGGVKRVGGLRVMSQGIFENSYFRTSVDAFQAAINTDVNTNRLTAEQAIQKNKGLLKSNTYTYIKPEQVNSLELGYKGLFFGQKLYIDADFYYNVYRNFIAQVEANIPRGSQLDSVAYYLADRNRQDRYRLWTNSKTSVYNYGASLGIRHSAGRNWVVSGNASLARLDRTDQGDGLEEAFNTPQWITNVGIGNQALWKGIGFSINYKYQSSFLWQSSLATGVVPPINTFDAQVSYTLAQPDRAVGPLSIKIGGTNLLNRPYTTFTAGPAVGGFYYATITLTAFE</sequence>
<dbReference type="GO" id="GO:0009279">
    <property type="term" value="C:cell outer membrane"/>
    <property type="evidence" value="ECO:0007669"/>
    <property type="project" value="UniProtKB-SubCell"/>
</dbReference>